<name>A0A182HFL6_ANOAR</name>
<accession>A0A182HFL6</accession>
<dbReference type="VEuPathDB" id="VectorBase:AARA000014"/>
<dbReference type="EnsemblMetazoa" id="AARA000014-RA">
    <property type="protein sequence ID" value="AARA000014-PA"/>
    <property type="gene ID" value="AARA000014"/>
</dbReference>
<evidence type="ECO:0000313" key="3">
    <source>
        <dbReference type="Proteomes" id="UP000075840"/>
    </source>
</evidence>
<proteinExistence type="predicted"/>
<dbReference type="Proteomes" id="UP000075840">
    <property type="component" value="Unassembled WGS sequence"/>
</dbReference>
<sequence length="184" mass="20392">RTAAETDAGLKSEAPRVGLQINASKTKYTQEKGSSDITPDTVPWMTIDDDILEEVSSFVYLGSQVTGDSDTSLEIRGDIFAGNRTFCSLRELRTLSGFERKVLHTIFGGVRDANGAWRTWLNDEQYELLGDPPIGILVKIGRLRWLGHIARRPVSYPAREVFEKGNRKGPNRHAEEKGAASTEA</sequence>
<feature type="region of interest" description="Disordered" evidence="1">
    <location>
        <begin position="161"/>
        <end position="184"/>
    </location>
</feature>
<dbReference type="VEuPathDB" id="VectorBase:AARA21_000124"/>
<dbReference type="AlphaFoldDB" id="A0A182HFL6"/>
<keyword evidence="3" id="KW-1185">Reference proteome</keyword>
<protein>
    <submittedName>
        <fullName evidence="2">Uncharacterized protein</fullName>
    </submittedName>
</protein>
<reference evidence="2" key="1">
    <citation type="submission" date="2022-08" db="UniProtKB">
        <authorList>
            <consortium name="EnsemblMetazoa"/>
        </authorList>
    </citation>
    <scope>IDENTIFICATION</scope>
    <source>
        <strain evidence="2">Dongola</strain>
    </source>
</reference>
<organism evidence="2 3">
    <name type="scientific">Anopheles arabiensis</name>
    <name type="common">Mosquito</name>
    <dbReference type="NCBI Taxonomy" id="7173"/>
    <lineage>
        <taxon>Eukaryota</taxon>
        <taxon>Metazoa</taxon>
        <taxon>Ecdysozoa</taxon>
        <taxon>Arthropoda</taxon>
        <taxon>Hexapoda</taxon>
        <taxon>Insecta</taxon>
        <taxon>Pterygota</taxon>
        <taxon>Neoptera</taxon>
        <taxon>Endopterygota</taxon>
        <taxon>Diptera</taxon>
        <taxon>Nematocera</taxon>
        <taxon>Culicoidea</taxon>
        <taxon>Culicidae</taxon>
        <taxon>Anophelinae</taxon>
        <taxon>Anopheles</taxon>
    </lineage>
</organism>
<evidence type="ECO:0000313" key="2">
    <source>
        <dbReference type="EnsemblMetazoa" id="AARA000014-PA"/>
    </source>
</evidence>
<evidence type="ECO:0000256" key="1">
    <source>
        <dbReference type="SAM" id="MobiDB-lite"/>
    </source>
</evidence>
<feature type="compositionally biased region" description="Basic and acidic residues" evidence="1">
    <location>
        <begin position="161"/>
        <end position="178"/>
    </location>
</feature>
<dbReference type="EMBL" id="APCN01006367">
    <property type="status" value="NOT_ANNOTATED_CDS"/>
    <property type="molecule type" value="Genomic_DNA"/>
</dbReference>